<dbReference type="AlphaFoldDB" id="A0A4S4DUJ3"/>
<dbReference type="PANTHER" id="PTHR24186:SF37">
    <property type="entry name" value="PGG DOMAIN-CONTAINING PROTEIN"/>
    <property type="match status" value="1"/>
</dbReference>
<keyword evidence="4 8" id="KW-1133">Transmembrane helix</keyword>
<dbReference type="Proteomes" id="UP000306102">
    <property type="component" value="Unassembled WGS sequence"/>
</dbReference>
<evidence type="ECO:0000256" key="8">
    <source>
        <dbReference type="SAM" id="Phobius"/>
    </source>
</evidence>
<feature type="domain" description="PGG" evidence="9">
    <location>
        <begin position="307"/>
        <end position="422"/>
    </location>
</feature>
<evidence type="ECO:0000256" key="3">
    <source>
        <dbReference type="ARBA" id="ARBA00022737"/>
    </source>
</evidence>
<feature type="transmembrane region" description="Helical" evidence="8">
    <location>
        <begin position="368"/>
        <end position="390"/>
    </location>
</feature>
<dbReference type="PROSITE" id="PS50297">
    <property type="entry name" value="ANK_REP_REGION"/>
    <property type="match status" value="3"/>
</dbReference>
<sequence length="525" mass="58983">MDRRLYEASLSGSVADLENLEGEDQLILDRVSLTCFDQTPLHIAAWRGHSDFTRALLSRKPRLATDLNSARCSPLHLASAEGHHEIVKQLLDANDDVCEAYDEDGRTPLHLAAMKGRVEVIKLLTRAWPESIRQKLGRGGESVLHLCVKYNRLEALKTLVDELLIQNDAGFVNSEDQDGNTILHLAAALKQLDTVEYLLQVESVKEHANAKNKNGFTALDVVEDCPNRDLKQKEIGKFLRQAGAQRAQDLGTLVPESLTSEEIGTLPDSSQAILHPLPTPPTGEEIRRSWKLISWFWNRYFKADDGWFKEVRGHLITASTLTTTMAYQAGLSPPGSVWQDGPQGKNETTNDHTHIPGTSILASTDGTYATFVLFNTASLIASLSTLLLALSGFPPENKFLLFLLLSTMFCSITCMAFAYLLTLGMISPLESWDYVGSITSSSFIAWVGICTFVVVLHISRVVEWLWRKCNLFIQKRWPTRQPNNENNVNPMLRSNFFEWLWLKSGELVQKRWPTRRPNNEINVNL</sequence>
<dbReference type="PANTHER" id="PTHR24186">
    <property type="entry name" value="PROTEIN PHOSPHATASE 1 REGULATORY SUBUNIT"/>
    <property type="match status" value="1"/>
</dbReference>
<keyword evidence="11" id="KW-1185">Reference proteome</keyword>
<dbReference type="EMBL" id="SDRB02010313">
    <property type="protein sequence ID" value="THG06952.1"/>
    <property type="molecule type" value="Genomic_DNA"/>
</dbReference>
<proteinExistence type="predicted"/>
<dbReference type="Gene3D" id="1.25.40.20">
    <property type="entry name" value="Ankyrin repeat-containing domain"/>
    <property type="match status" value="2"/>
</dbReference>
<keyword evidence="5 7" id="KW-0040">ANK repeat</keyword>
<dbReference type="InterPro" id="IPR036770">
    <property type="entry name" value="Ankyrin_rpt-contain_sf"/>
</dbReference>
<dbReference type="SUPFAM" id="SSF48403">
    <property type="entry name" value="Ankyrin repeat"/>
    <property type="match status" value="1"/>
</dbReference>
<reference evidence="10 11" key="1">
    <citation type="journal article" date="2018" name="Proc. Natl. Acad. Sci. U.S.A.">
        <title>Draft genome sequence of Camellia sinensis var. sinensis provides insights into the evolution of the tea genome and tea quality.</title>
        <authorList>
            <person name="Wei C."/>
            <person name="Yang H."/>
            <person name="Wang S."/>
            <person name="Zhao J."/>
            <person name="Liu C."/>
            <person name="Gao L."/>
            <person name="Xia E."/>
            <person name="Lu Y."/>
            <person name="Tai Y."/>
            <person name="She G."/>
            <person name="Sun J."/>
            <person name="Cao H."/>
            <person name="Tong W."/>
            <person name="Gao Q."/>
            <person name="Li Y."/>
            <person name="Deng W."/>
            <person name="Jiang X."/>
            <person name="Wang W."/>
            <person name="Chen Q."/>
            <person name="Zhang S."/>
            <person name="Li H."/>
            <person name="Wu J."/>
            <person name="Wang P."/>
            <person name="Li P."/>
            <person name="Shi C."/>
            <person name="Zheng F."/>
            <person name="Jian J."/>
            <person name="Huang B."/>
            <person name="Shan D."/>
            <person name="Shi M."/>
            <person name="Fang C."/>
            <person name="Yue Y."/>
            <person name="Li F."/>
            <person name="Li D."/>
            <person name="Wei S."/>
            <person name="Han B."/>
            <person name="Jiang C."/>
            <person name="Yin Y."/>
            <person name="Xia T."/>
            <person name="Zhang Z."/>
            <person name="Bennetzen J.L."/>
            <person name="Zhao S."/>
            <person name="Wan X."/>
        </authorList>
    </citation>
    <scope>NUCLEOTIDE SEQUENCE [LARGE SCALE GENOMIC DNA]</scope>
    <source>
        <strain evidence="11">cv. Shuchazao</strain>
        <tissue evidence="10">Leaf</tissue>
    </source>
</reference>
<feature type="repeat" description="ANK" evidence="7">
    <location>
        <begin position="104"/>
        <end position="124"/>
    </location>
</feature>
<organism evidence="10 11">
    <name type="scientific">Camellia sinensis var. sinensis</name>
    <name type="common">China tea</name>
    <dbReference type="NCBI Taxonomy" id="542762"/>
    <lineage>
        <taxon>Eukaryota</taxon>
        <taxon>Viridiplantae</taxon>
        <taxon>Streptophyta</taxon>
        <taxon>Embryophyta</taxon>
        <taxon>Tracheophyta</taxon>
        <taxon>Spermatophyta</taxon>
        <taxon>Magnoliopsida</taxon>
        <taxon>eudicotyledons</taxon>
        <taxon>Gunneridae</taxon>
        <taxon>Pentapetalae</taxon>
        <taxon>asterids</taxon>
        <taxon>Ericales</taxon>
        <taxon>Theaceae</taxon>
        <taxon>Camellia</taxon>
    </lineage>
</organism>
<name>A0A4S4DUJ3_CAMSN</name>
<gene>
    <name evidence="10" type="ORF">TEA_022867</name>
</gene>
<dbReference type="InterPro" id="IPR026961">
    <property type="entry name" value="PGG_dom"/>
</dbReference>
<dbReference type="STRING" id="542762.A0A4S4DUJ3"/>
<feature type="transmembrane region" description="Helical" evidence="8">
    <location>
        <begin position="443"/>
        <end position="466"/>
    </location>
</feature>
<comment type="caution">
    <text evidence="10">The sequence shown here is derived from an EMBL/GenBank/DDBJ whole genome shotgun (WGS) entry which is preliminary data.</text>
</comment>
<dbReference type="GO" id="GO:0005886">
    <property type="term" value="C:plasma membrane"/>
    <property type="evidence" value="ECO:0007669"/>
    <property type="project" value="TreeGrafter"/>
</dbReference>
<dbReference type="SMART" id="SM00248">
    <property type="entry name" value="ANK"/>
    <property type="match status" value="5"/>
</dbReference>
<feature type="transmembrane region" description="Helical" evidence="8">
    <location>
        <begin position="399"/>
        <end position="423"/>
    </location>
</feature>
<dbReference type="PROSITE" id="PS50088">
    <property type="entry name" value="ANK_REPEAT"/>
    <property type="match status" value="3"/>
</dbReference>
<evidence type="ECO:0000256" key="4">
    <source>
        <dbReference type="ARBA" id="ARBA00022989"/>
    </source>
</evidence>
<evidence type="ECO:0000256" key="7">
    <source>
        <dbReference type="PROSITE-ProRule" id="PRU00023"/>
    </source>
</evidence>
<keyword evidence="2 8" id="KW-0812">Transmembrane</keyword>
<evidence type="ECO:0000256" key="1">
    <source>
        <dbReference type="ARBA" id="ARBA00004141"/>
    </source>
</evidence>
<dbReference type="Pfam" id="PF13962">
    <property type="entry name" value="PGG"/>
    <property type="match status" value="1"/>
</dbReference>
<feature type="repeat" description="ANK" evidence="7">
    <location>
        <begin position="178"/>
        <end position="200"/>
    </location>
</feature>
<dbReference type="InterPro" id="IPR002110">
    <property type="entry name" value="Ankyrin_rpt"/>
</dbReference>
<evidence type="ECO:0000259" key="9">
    <source>
        <dbReference type="Pfam" id="PF13962"/>
    </source>
</evidence>
<evidence type="ECO:0000256" key="2">
    <source>
        <dbReference type="ARBA" id="ARBA00022692"/>
    </source>
</evidence>
<evidence type="ECO:0000313" key="10">
    <source>
        <dbReference type="EMBL" id="THG06952.1"/>
    </source>
</evidence>
<keyword evidence="6 8" id="KW-0472">Membrane</keyword>
<dbReference type="Pfam" id="PF12796">
    <property type="entry name" value="Ank_2"/>
    <property type="match status" value="2"/>
</dbReference>
<evidence type="ECO:0000256" key="5">
    <source>
        <dbReference type="ARBA" id="ARBA00023043"/>
    </source>
</evidence>
<feature type="repeat" description="ANK" evidence="7">
    <location>
        <begin position="70"/>
        <end position="97"/>
    </location>
</feature>
<protein>
    <recommendedName>
        <fullName evidence="9">PGG domain-containing protein</fullName>
    </recommendedName>
</protein>
<comment type="subcellular location">
    <subcellularLocation>
        <location evidence="1">Membrane</location>
        <topology evidence="1">Multi-pass membrane protein</topology>
    </subcellularLocation>
</comment>
<keyword evidence="3" id="KW-0677">Repeat</keyword>
<accession>A0A4S4DUJ3</accession>
<dbReference type="Pfam" id="PF00023">
    <property type="entry name" value="Ank"/>
    <property type="match status" value="1"/>
</dbReference>
<evidence type="ECO:0000313" key="11">
    <source>
        <dbReference type="Proteomes" id="UP000306102"/>
    </source>
</evidence>
<evidence type="ECO:0000256" key="6">
    <source>
        <dbReference type="ARBA" id="ARBA00023136"/>
    </source>
</evidence>